<dbReference type="Pfam" id="PF00486">
    <property type="entry name" value="Trans_reg_C"/>
    <property type="match status" value="1"/>
</dbReference>
<dbReference type="GO" id="GO:0000156">
    <property type="term" value="F:phosphorelay response regulator activity"/>
    <property type="evidence" value="ECO:0007669"/>
    <property type="project" value="TreeGrafter"/>
</dbReference>
<dbReference type="PROSITE" id="PS50110">
    <property type="entry name" value="RESPONSE_REGULATORY"/>
    <property type="match status" value="1"/>
</dbReference>
<evidence type="ECO:0000256" key="3">
    <source>
        <dbReference type="ARBA" id="ARBA00023012"/>
    </source>
</evidence>
<dbReference type="InterPro" id="IPR016032">
    <property type="entry name" value="Sig_transdc_resp-reg_C-effctor"/>
</dbReference>
<dbReference type="Proteomes" id="UP001203136">
    <property type="component" value="Unassembled WGS sequence"/>
</dbReference>
<organism evidence="12 14">
    <name type="scientific">Clostridium symbiosum</name>
    <name type="common">Bacteroides symbiosus</name>
    <dbReference type="NCBI Taxonomy" id="1512"/>
    <lineage>
        <taxon>Bacteria</taxon>
        <taxon>Bacillati</taxon>
        <taxon>Bacillota</taxon>
        <taxon>Clostridia</taxon>
        <taxon>Lachnospirales</taxon>
        <taxon>Lachnospiraceae</taxon>
        <taxon>Otoolea</taxon>
    </lineage>
</organism>
<keyword evidence="2 8" id="KW-0597">Phosphoprotein</keyword>
<evidence type="ECO:0000313" key="14">
    <source>
        <dbReference type="Proteomes" id="UP001203136"/>
    </source>
</evidence>
<evidence type="ECO:0000256" key="4">
    <source>
        <dbReference type="ARBA" id="ARBA00023015"/>
    </source>
</evidence>
<dbReference type="CDD" id="cd00383">
    <property type="entry name" value="trans_reg_C"/>
    <property type="match status" value="1"/>
</dbReference>
<dbReference type="InterPro" id="IPR036388">
    <property type="entry name" value="WH-like_DNA-bd_sf"/>
</dbReference>
<comment type="caution">
    <text evidence="12">The sequence shown here is derived from an EMBL/GenBank/DDBJ whole genome shotgun (WGS) entry which is preliminary data.</text>
</comment>
<dbReference type="RefSeq" id="WP_003499669.1">
    <property type="nucleotide sequence ID" value="NZ_BAABZD010000004.1"/>
</dbReference>
<dbReference type="Gene3D" id="6.10.250.690">
    <property type="match status" value="1"/>
</dbReference>
<dbReference type="Gene3D" id="1.10.10.10">
    <property type="entry name" value="Winged helix-like DNA-binding domain superfamily/Winged helix DNA-binding domain"/>
    <property type="match status" value="1"/>
</dbReference>
<keyword evidence="6" id="KW-0804">Transcription</keyword>
<dbReference type="InterPro" id="IPR001789">
    <property type="entry name" value="Sig_transdc_resp-reg_receiver"/>
</dbReference>
<dbReference type="SMART" id="SM00862">
    <property type="entry name" value="Trans_reg_C"/>
    <property type="match status" value="1"/>
</dbReference>
<evidence type="ECO:0000256" key="2">
    <source>
        <dbReference type="ARBA" id="ARBA00022553"/>
    </source>
</evidence>
<evidence type="ECO:0000256" key="5">
    <source>
        <dbReference type="ARBA" id="ARBA00023125"/>
    </source>
</evidence>
<dbReference type="GO" id="GO:0000976">
    <property type="term" value="F:transcription cis-regulatory region binding"/>
    <property type="evidence" value="ECO:0007669"/>
    <property type="project" value="TreeGrafter"/>
</dbReference>
<feature type="domain" description="Response regulatory" evidence="10">
    <location>
        <begin position="4"/>
        <end position="130"/>
    </location>
</feature>
<feature type="modified residue" description="4-aspartylphosphate" evidence="8">
    <location>
        <position position="63"/>
    </location>
</feature>
<keyword evidence="5 9" id="KW-0238">DNA-binding</keyword>
<protein>
    <recommendedName>
        <fullName evidence="1">Stage 0 sporulation protein A homolog</fullName>
    </recommendedName>
</protein>
<gene>
    <name evidence="12" type="ORF">K5I21_09520</name>
    <name evidence="13" type="ORF">PM006_07745</name>
</gene>
<dbReference type="InterPro" id="IPR039420">
    <property type="entry name" value="WalR-like"/>
</dbReference>
<dbReference type="SUPFAM" id="SSF46894">
    <property type="entry name" value="C-terminal effector domain of the bipartite response regulators"/>
    <property type="match status" value="1"/>
</dbReference>
<evidence type="ECO:0000259" key="11">
    <source>
        <dbReference type="PROSITE" id="PS51755"/>
    </source>
</evidence>
<evidence type="ECO:0000313" key="13">
    <source>
        <dbReference type="EMBL" id="MDB2000091.1"/>
    </source>
</evidence>
<dbReference type="Gene3D" id="3.40.50.2300">
    <property type="match status" value="1"/>
</dbReference>
<name>A0AAW5F0M9_CLOSY</name>
<accession>A0AAW5F0M9</accession>
<evidence type="ECO:0000256" key="8">
    <source>
        <dbReference type="PROSITE-ProRule" id="PRU00169"/>
    </source>
</evidence>
<sequence length="240" mass="27587">MKHLIYVIEDDENIRNLICVALENFGHRSEGFETAEEALERLGSIMKRGKEAYRELPSMFIFDWMLPGMDGMTAIGKVRELEPLKGTPVLMLTAKDRETDIVMGLDNGADDYMTKPFGILELSARVRNLLKRSGTVREESTCLAAGDVKIDKETREVVSCGEKVELTLKEFELLSYLMEHMNRVVTRDELLDNIWGYDYDGETRTLDMHIKTLRQKLKDAGQQIKTVRGVGYRFLKEKER</sequence>
<dbReference type="EMBL" id="JAQLGM010000014">
    <property type="protein sequence ID" value="MDB2000091.1"/>
    <property type="molecule type" value="Genomic_DNA"/>
</dbReference>
<evidence type="ECO:0000313" key="12">
    <source>
        <dbReference type="EMBL" id="MCK0086103.1"/>
    </source>
</evidence>
<dbReference type="InterPro" id="IPR011006">
    <property type="entry name" value="CheY-like_superfamily"/>
</dbReference>
<reference evidence="13" key="2">
    <citation type="submission" date="2023-01" db="EMBL/GenBank/DDBJ databases">
        <title>Human gut microbiome strain richness.</title>
        <authorList>
            <person name="Chen-Liaw A."/>
        </authorList>
    </citation>
    <scope>NUCLEOTIDE SEQUENCE</scope>
    <source>
        <strain evidence="13">B1_m1001713B170214d0_201011</strain>
    </source>
</reference>
<feature type="DNA-binding region" description="OmpR/PhoB-type" evidence="9">
    <location>
        <begin position="140"/>
        <end position="236"/>
    </location>
</feature>
<dbReference type="GO" id="GO:0005829">
    <property type="term" value="C:cytosol"/>
    <property type="evidence" value="ECO:0007669"/>
    <property type="project" value="TreeGrafter"/>
</dbReference>
<dbReference type="PROSITE" id="PS51755">
    <property type="entry name" value="OMPR_PHOB"/>
    <property type="match status" value="1"/>
</dbReference>
<dbReference type="CDD" id="cd17574">
    <property type="entry name" value="REC_OmpR"/>
    <property type="match status" value="1"/>
</dbReference>
<dbReference type="GO" id="GO:0032993">
    <property type="term" value="C:protein-DNA complex"/>
    <property type="evidence" value="ECO:0007669"/>
    <property type="project" value="TreeGrafter"/>
</dbReference>
<dbReference type="FunFam" id="1.10.10.10:FF:000018">
    <property type="entry name" value="DNA-binding response regulator ResD"/>
    <property type="match status" value="1"/>
</dbReference>
<dbReference type="EMBL" id="JAINVB010000001">
    <property type="protein sequence ID" value="MCK0086103.1"/>
    <property type="molecule type" value="Genomic_DNA"/>
</dbReference>
<dbReference type="Pfam" id="PF00072">
    <property type="entry name" value="Response_reg"/>
    <property type="match status" value="1"/>
</dbReference>
<keyword evidence="3" id="KW-0902">Two-component regulatory system</keyword>
<evidence type="ECO:0000256" key="1">
    <source>
        <dbReference type="ARBA" id="ARBA00018672"/>
    </source>
</evidence>
<evidence type="ECO:0000259" key="10">
    <source>
        <dbReference type="PROSITE" id="PS50110"/>
    </source>
</evidence>
<dbReference type="PANTHER" id="PTHR48111:SF1">
    <property type="entry name" value="TWO-COMPONENT RESPONSE REGULATOR ORR33"/>
    <property type="match status" value="1"/>
</dbReference>
<dbReference type="AlphaFoldDB" id="A0AAW5F0M9"/>
<dbReference type="GeneID" id="57970780"/>
<reference evidence="12" key="1">
    <citation type="journal article" date="2022" name="Cell Host Microbe">
        <title>Colonization of the live biotherapeutic product VE303 and modulation of the microbiota and metabolites in healthy volunteers.</title>
        <authorList>
            <person name="Dsouza M."/>
            <person name="Menon R."/>
            <person name="Crossette E."/>
            <person name="Bhattarai S.K."/>
            <person name="Schneider J."/>
            <person name="Kim Y.G."/>
            <person name="Reddy S."/>
            <person name="Caballero S."/>
            <person name="Felix C."/>
            <person name="Cornacchione L."/>
            <person name="Hendrickson J."/>
            <person name="Watson A.R."/>
            <person name="Minot S.S."/>
            <person name="Greenfield N."/>
            <person name="Schopf L."/>
            <person name="Szabady R."/>
            <person name="Patarroyo J."/>
            <person name="Smith W."/>
            <person name="Harrison P."/>
            <person name="Kuijper E.J."/>
            <person name="Kelly C.P."/>
            <person name="Olle B."/>
            <person name="Bobilev D."/>
            <person name="Silber J.L."/>
            <person name="Bucci V."/>
            <person name="Roberts B."/>
            <person name="Faith J."/>
            <person name="Norman J.M."/>
        </authorList>
    </citation>
    <scope>NUCLEOTIDE SEQUENCE</scope>
    <source>
        <strain evidence="12">VE303-04</strain>
    </source>
</reference>
<proteinExistence type="predicted"/>
<dbReference type="SMART" id="SM00448">
    <property type="entry name" value="REC"/>
    <property type="match status" value="1"/>
</dbReference>
<comment type="function">
    <text evidence="7">May play the central regulatory role in sporulation. It may be an element of the effector pathway responsible for the activation of sporulation genes in response to nutritional stress. Spo0A may act in concert with spo0H (a sigma factor) to control the expression of some genes that are critical to the sporulation process.</text>
</comment>
<evidence type="ECO:0000256" key="7">
    <source>
        <dbReference type="ARBA" id="ARBA00024867"/>
    </source>
</evidence>
<dbReference type="InterPro" id="IPR001867">
    <property type="entry name" value="OmpR/PhoB-type_DNA-bd"/>
</dbReference>
<evidence type="ECO:0000256" key="9">
    <source>
        <dbReference type="PROSITE-ProRule" id="PRU01091"/>
    </source>
</evidence>
<dbReference type="SUPFAM" id="SSF52172">
    <property type="entry name" value="CheY-like"/>
    <property type="match status" value="1"/>
</dbReference>
<dbReference type="PANTHER" id="PTHR48111">
    <property type="entry name" value="REGULATOR OF RPOS"/>
    <property type="match status" value="1"/>
</dbReference>
<dbReference type="GO" id="GO:0006355">
    <property type="term" value="P:regulation of DNA-templated transcription"/>
    <property type="evidence" value="ECO:0007669"/>
    <property type="project" value="InterPro"/>
</dbReference>
<keyword evidence="4" id="KW-0805">Transcription regulation</keyword>
<dbReference type="Proteomes" id="UP001300871">
    <property type="component" value="Unassembled WGS sequence"/>
</dbReference>
<evidence type="ECO:0000256" key="6">
    <source>
        <dbReference type="ARBA" id="ARBA00023163"/>
    </source>
</evidence>
<feature type="domain" description="OmpR/PhoB-type" evidence="11">
    <location>
        <begin position="140"/>
        <end position="236"/>
    </location>
</feature>